<dbReference type="Proteomes" id="UP001055159">
    <property type="component" value="Chromosome"/>
</dbReference>
<name>A0A9X2YD36_9MYCO</name>
<protein>
    <submittedName>
        <fullName evidence="2">Uncharacterized protein</fullName>
    </submittedName>
</protein>
<reference evidence="3" key="3">
    <citation type="submission" date="2022-08" db="EMBL/GenBank/DDBJ databases">
        <title>Whole genome sequencing of non-tuberculosis mycobacteria type-strains.</title>
        <authorList>
            <person name="Igarashi Y."/>
            <person name="Osugi A."/>
            <person name="Mitarai S."/>
        </authorList>
    </citation>
    <scope>NUCLEOTIDE SEQUENCE</scope>
    <source>
        <strain evidence="3">JCM 16372</strain>
    </source>
</reference>
<feature type="compositionally biased region" description="Acidic residues" evidence="1">
    <location>
        <begin position="1"/>
        <end position="10"/>
    </location>
</feature>
<dbReference type="EMBL" id="JACKRN010000454">
    <property type="protein sequence ID" value="MCV7071239.1"/>
    <property type="molecule type" value="Genomic_DNA"/>
</dbReference>
<evidence type="ECO:0000256" key="1">
    <source>
        <dbReference type="SAM" id="MobiDB-lite"/>
    </source>
</evidence>
<feature type="region of interest" description="Disordered" evidence="1">
    <location>
        <begin position="1"/>
        <end position="56"/>
    </location>
</feature>
<keyword evidence="4" id="KW-1185">Reference proteome</keyword>
<evidence type="ECO:0000313" key="3">
    <source>
        <dbReference type="EMBL" id="ULP36746.1"/>
    </source>
</evidence>
<dbReference type="AlphaFoldDB" id="A0A9X2YD36"/>
<accession>A0A9X2YD36</accession>
<evidence type="ECO:0000313" key="2">
    <source>
        <dbReference type="EMBL" id="MCV7071239.1"/>
    </source>
</evidence>
<dbReference type="RefSeq" id="WP_239735558.1">
    <property type="nucleotide sequence ID" value="NZ_CP092427.2"/>
</dbReference>
<dbReference type="Proteomes" id="UP001140272">
    <property type="component" value="Unassembled WGS sequence"/>
</dbReference>
<organism evidence="2 5">
    <name type="scientific">Mycolicibacterium rufum</name>
    <dbReference type="NCBI Taxonomy" id="318424"/>
    <lineage>
        <taxon>Bacteria</taxon>
        <taxon>Bacillati</taxon>
        <taxon>Actinomycetota</taxon>
        <taxon>Actinomycetes</taxon>
        <taxon>Mycobacteriales</taxon>
        <taxon>Mycobacteriaceae</taxon>
        <taxon>Mycolicibacterium</taxon>
    </lineage>
</organism>
<feature type="compositionally biased region" description="Basic and acidic residues" evidence="1">
    <location>
        <begin position="18"/>
        <end position="56"/>
    </location>
</feature>
<reference evidence="2" key="1">
    <citation type="submission" date="2020-07" db="EMBL/GenBank/DDBJ databases">
        <authorList>
            <person name="Pettersson B.M.F."/>
            <person name="Behra P.R.K."/>
            <person name="Ramesh M."/>
            <person name="Das S."/>
            <person name="Dasgupta S."/>
            <person name="Kirsebom L.A."/>
        </authorList>
    </citation>
    <scope>NUCLEOTIDE SEQUENCE</scope>
    <source>
        <strain evidence="2">DSM 45406</strain>
    </source>
</reference>
<proteinExistence type="predicted"/>
<evidence type="ECO:0000313" key="5">
    <source>
        <dbReference type="Proteomes" id="UP001140272"/>
    </source>
</evidence>
<sequence>MAPDDADLDDVMVPTEQAHPDHREHAKASDHPDDDDLARRTEHERHVVEADRETGR</sequence>
<reference evidence="2" key="2">
    <citation type="journal article" date="2022" name="BMC Genomics">
        <title>Comparative genome analysis of mycobacteria focusing on tRNA and non-coding RNA.</title>
        <authorList>
            <person name="Behra P.R.K."/>
            <person name="Pettersson B.M.F."/>
            <person name="Ramesh M."/>
            <person name="Das S."/>
            <person name="Dasgupta S."/>
            <person name="Kirsebom L.A."/>
        </authorList>
    </citation>
    <scope>NUCLEOTIDE SEQUENCE</scope>
    <source>
        <strain evidence="2">DSM 45406</strain>
    </source>
</reference>
<dbReference type="EMBL" id="CP092427">
    <property type="protein sequence ID" value="ULP36746.1"/>
    <property type="molecule type" value="Genomic_DNA"/>
</dbReference>
<evidence type="ECO:0000313" key="4">
    <source>
        <dbReference type="Proteomes" id="UP001055159"/>
    </source>
</evidence>
<gene>
    <name evidence="2" type="ORF">H7H73_13180</name>
    <name evidence="3" type="ORF">MJO55_26870</name>
</gene>